<organism evidence="1 2">
    <name type="scientific">Oharaeibacter diazotrophicus</name>
    <dbReference type="NCBI Taxonomy" id="1920512"/>
    <lineage>
        <taxon>Bacteria</taxon>
        <taxon>Pseudomonadati</taxon>
        <taxon>Pseudomonadota</taxon>
        <taxon>Alphaproteobacteria</taxon>
        <taxon>Hyphomicrobiales</taxon>
        <taxon>Pleomorphomonadaceae</taxon>
        <taxon>Oharaeibacter</taxon>
    </lineage>
</organism>
<dbReference type="EMBL" id="SNXY01000007">
    <property type="protein sequence ID" value="TDP85403.1"/>
    <property type="molecule type" value="Genomic_DNA"/>
</dbReference>
<evidence type="ECO:0000313" key="1">
    <source>
        <dbReference type="EMBL" id="TDP85403.1"/>
    </source>
</evidence>
<dbReference type="OrthoDB" id="7877501at2"/>
<protein>
    <submittedName>
        <fullName evidence="1">Uncharacterized protein</fullName>
    </submittedName>
</protein>
<evidence type="ECO:0000313" key="2">
    <source>
        <dbReference type="Proteomes" id="UP000294547"/>
    </source>
</evidence>
<sequence length="972" mass="101850">MGLLASYATRLNASSASGTVPPLAAYPELGGGLTTSGTSAALTLASGQAFSAYADGLAFAVRMHADAVANATLAVNGKPAKPIVVRTPSGERRVRSGEMITGLRYILHYDALAQGGAGAWTLYGTHAAEATALADAGGVEVTATTVAVLRTIAPRAGMRVRTAGYYAAGDRGDGLYVAEIGAPGTYVDNAGWIIVPTGGDGSAAWILTGRWRQEQFGAVGDATLPLGGKMVTATSTGTAVVTVASTDGLAEGMEVCSVRWHSQPSTAIATPTTIAEILSATSVRMSRTIPAGVHRLNCWRKINPATVGGTDNSASIDVMVAGMIATGRSDADLPQRPGIYHYPTGIQIGDGLGFREIRLHGPHKAQFAAAIGGAAYVFTATDRPGVSITGGRRSGIVAAALYGPIYNYIQALLDVNELAPDTLDWLPPTLPWGGTVPGGLNRRSPLAGIAVDPYAGIAPVAPYGRVLPAGVPTAYGMPLTSEPVMDRCQIMGFAIGTITGPNSPNQGDFERATECFIGACVIASGVYNTQARNQTRGHNLLNGVKTAVSGSLYGDGSGKCNGVFDNLSGSLVYELFDFDVSAFSGVVEFHRIYIEIMGRLGRFVGSAGYNYPLALVGCEFLTGTDLTGEVPAAMIETGERQSVVLDRCAIVGPPRIIAITQGGNPDLTVRDCILRGAEFGPPAAETLPMLRYCGGWLTGSSRFNTNGVDRSRWEGQTTVPFAEYADGALSTRRMGDELYFFTSAGRRARMPKDQAVKRFRARSGRLWTLRQVTDALLAMDSTYTLEDLTWTGIDTARFTLKSAVWGWGSGYRLAVGWGLYHTATATIFVVTSVGAPDGSGNRLVTIKQENNLRLDVTTGATQINYLSDLALSGYLIIVQPDLVLTEEVYVATATAGSATLTNAGRGDGFAGQMTDSIFVGDALRGSIYGEDWFISDQPTTIAGRTAGSPGTIVLSRAADRSGTYPITCVPIH</sequence>
<gene>
    <name evidence="1" type="ORF">EDD54_2256</name>
</gene>
<dbReference type="RefSeq" id="WP_126541249.1">
    <property type="nucleotide sequence ID" value="NZ_BSPM01000004.1"/>
</dbReference>
<keyword evidence="2" id="KW-1185">Reference proteome</keyword>
<dbReference type="Proteomes" id="UP000294547">
    <property type="component" value="Unassembled WGS sequence"/>
</dbReference>
<dbReference type="AlphaFoldDB" id="A0A4R6RGD5"/>
<comment type="caution">
    <text evidence="1">The sequence shown here is derived from an EMBL/GenBank/DDBJ whole genome shotgun (WGS) entry which is preliminary data.</text>
</comment>
<accession>A0A4R6RGD5</accession>
<reference evidence="1 2" key="1">
    <citation type="submission" date="2019-03" db="EMBL/GenBank/DDBJ databases">
        <title>Genomic Encyclopedia of Type Strains, Phase IV (KMG-IV): sequencing the most valuable type-strain genomes for metagenomic binning, comparative biology and taxonomic classification.</title>
        <authorList>
            <person name="Goeker M."/>
        </authorList>
    </citation>
    <scope>NUCLEOTIDE SEQUENCE [LARGE SCALE GENOMIC DNA]</scope>
    <source>
        <strain evidence="1 2">DSM 102969</strain>
    </source>
</reference>
<proteinExistence type="predicted"/>
<name>A0A4R6RGD5_9HYPH</name>